<reference evidence="2 3" key="1">
    <citation type="submission" date="2020-08" db="EMBL/GenBank/DDBJ databases">
        <title>Sequencing the genomes of 1000 actinobacteria strains.</title>
        <authorList>
            <person name="Klenk H.-P."/>
        </authorList>
    </citation>
    <scope>NUCLEOTIDE SEQUENCE [LARGE SCALE GENOMIC DNA]</scope>
    <source>
        <strain evidence="2 3">DSM 45486</strain>
    </source>
</reference>
<feature type="transmembrane region" description="Helical" evidence="1">
    <location>
        <begin position="46"/>
        <end position="64"/>
    </location>
</feature>
<evidence type="ECO:0000313" key="3">
    <source>
        <dbReference type="Proteomes" id="UP000552097"/>
    </source>
</evidence>
<dbReference type="EMBL" id="JACHMO010000001">
    <property type="protein sequence ID" value="MBB5801355.1"/>
    <property type="molecule type" value="Genomic_DNA"/>
</dbReference>
<dbReference type="GO" id="GO:0140359">
    <property type="term" value="F:ABC-type transporter activity"/>
    <property type="evidence" value="ECO:0007669"/>
    <property type="project" value="InterPro"/>
</dbReference>
<sequence>MTGVLWVAWRGQRAQFAAIGALVLLYGVVALTERLQPDMAGLTGQLAGLLAGAVCLVLGAPLVARELETGTCKLAWTQSVTRGRWLAANLAVAAAGAVAAAAALAALLAWVAHDPVGEPMAWPYYESHGVLPFARVVFALALGAALGALTGHTRIAMPLSVLLLGACQLVGRAVRGRFDLPYWHLQWTETAVYFTAAAALTTVAHLTIRHRA</sequence>
<keyword evidence="1" id="KW-0472">Membrane</keyword>
<keyword evidence="1" id="KW-1133">Transmembrane helix</keyword>
<comment type="caution">
    <text evidence="2">The sequence shown here is derived from an EMBL/GenBank/DDBJ whole genome shotgun (WGS) entry which is preliminary data.</text>
</comment>
<dbReference type="RefSeq" id="WP_221483348.1">
    <property type="nucleotide sequence ID" value="NZ_JACHMO010000001.1"/>
</dbReference>
<keyword evidence="3" id="KW-1185">Reference proteome</keyword>
<protein>
    <submittedName>
        <fullName evidence="2">ABC-type transport system involved in multi-copper enzyme maturation permease subunit</fullName>
    </submittedName>
</protein>
<feature type="transmembrane region" description="Helical" evidence="1">
    <location>
        <begin position="130"/>
        <end position="148"/>
    </location>
</feature>
<dbReference type="GO" id="GO:0005886">
    <property type="term" value="C:plasma membrane"/>
    <property type="evidence" value="ECO:0007669"/>
    <property type="project" value="UniProtKB-SubCell"/>
</dbReference>
<keyword evidence="1" id="KW-0812">Transmembrane</keyword>
<feature type="transmembrane region" description="Helical" evidence="1">
    <location>
        <begin position="191"/>
        <end position="208"/>
    </location>
</feature>
<dbReference type="AlphaFoldDB" id="A0A7W9LYY9"/>
<dbReference type="Proteomes" id="UP000552097">
    <property type="component" value="Unassembled WGS sequence"/>
</dbReference>
<organism evidence="2 3">
    <name type="scientific">Saccharothrix ecbatanensis</name>
    <dbReference type="NCBI Taxonomy" id="1105145"/>
    <lineage>
        <taxon>Bacteria</taxon>
        <taxon>Bacillati</taxon>
        <taxon>Actinomycetota</taxon>
        <taxon>Actinomycetes</taxon>
        <taxon>Pseudonocardiales</taxon>
        <taxon>Pseudonocardiaceae</taxon>
        <taxon>Saccharothrix</taxon>
    </lineage>
</organism>
<accession>A0A7W9LYY9</accession>
<gene>
    <name evidence="2" type="ORF">F4560_001123</name>
</gene>
<feature type="transmembrane region" description="Helical" evidence="1">
    <location>
        <begin position="155"/>
        <end position="171"/>
    </location>
</feature>
<evidence type="ECO:0000256" key="1">
    <source>
        <dbReference type="SAM" id="Phobius"/>
    </source>
</evidence>
<feature type="transmembrane region" description="Helical" evidence="1">
    <location>
        <begin position="85"/>
        <end position="110"/>
    </location>
</feature>
<proteinExistence type="predicted"/>
<name>A0A7W9LYY9_9PSEU</name>
<evidence type="ECO:0000313" key="2">
    <source>
        <dbReference type="EMBL" id="MBB5801355.1"/>
    </source>
</evidence>